<evidence type="ECO:0000259" key="2">
    <source>
        <dbReference type="Pfam" id="PF00535"/>
    </source>
</evidence>
<keyword evidence="1" id="KW-0812">Transmembrane</keyword>
<dbReference type="EMBL" id="WKMY01000030">
    <property type="protein sequence ID" value="MRY95890.1"/>
    <property type="molecule type" value="Genomic_DNA"/>
</dbReference>
<evidence type="ECO:0000256" key="1">
    <source>
        <dbReference type="SAM" id="Phobius"/>
    </source>
</evidence>
<dbReference type="Gene3D" id="3.90.550.10">
    <property type="entry name" value="Spore Coat Polysaccharide Biosynthesis Protein SpsA, Chain A"/>
    <property type="match status" value="1"/>
</dbReference>
<dbReference type="InterPro" id="IPR029044">
    <property type="entry name" value="Nucleotide-diphossugar_trans"/>
</dbReference>
<dbReference type="SUPFAM" id="SSF53448">
    <property type="entry name" value="Nucleotide-diphospho-sugar transferases"/>
    <property type="match status" value="1"/>
</dbReference>
<proteinExistence type="predicted"/>
<dbReference type="RefSeq" id="WP_154395480.1">
    <property type="nucleotide sequence ID" value="NZ_CP103079.1"/>
</dbReference>
<feature type="transmembrane region" description="Helical" evidence="1">
    <location>
        <begin position="274"/>
        <end position="294"/>
    </location>
</feature>
<dbReference type="Pfam" id="PF00535">
    <property type="entry name" value="Glycos_transf_2"/>
    <property type="match status" value="1"/>
</dbReference>
<dbReference type="CDD" id="cd02525">
    <property type="entry name" value="Succinoglycan_BP_ExoA"/>
    <property type="match status" value="1"/>
</dbReference>
<sequence length="335" mass="37977">MLSVICPIYNEEKYIGQCVESILAQDYPKDDLEILFVDGMSTDDTRCIVVNYSNEYPFIKLFDNPKRIVPCAMNIGIKASKGDIIIRLDAHASYPTNYFSALIGRIVELDADNVGVVCKTDVLNKTPKTLAIREVLSNKFGVGNSVFRTGVDKVMKVDTVPFGCYRRDTFERFGMYDERLIRNQDFELNYRIRKGNGRIFIVPDSYCTYFARETFKKLWIQNYKNGLWGIRTVLFAGNSNSLALRHYIPMIFVLSLIVPLFASLLWIPFMGIAGLSLLAYLLMIGGVSLCIGIQKHLNILYLLLGFATLHLSNGCGMLVSLFTANSYVRRINAQR</sequence>
<dbReference type="GO" id="GO:0016758">
    <property type="term" value="F:hexosyltransferase activity"/>
    <property type="evidence" value="ECO:0007669"/>
    <property type="project" value="UniProtKB-ARBA"/>
</dbReference>
<dbReference type="AlphaFoldDB" id="A0A7K0H136"/>
<organism evidence="3 4">
    <name type="scientific">Parabacteroides distasonis</name>
    <dbReference type="NCBI Taxonomy" id="823"/>
    <lineage>
        <taxon>Bacteria</taxon>
        <taxon>Pseudomonadati</taxon>
        <taxon>Bacteroidota</taxon>
        <taxon>Bacteroidia</taxon>
        <taxon>Bacteroidales</taxon>
        <taxon>Tannerellaceae</taxon>
        <taxon>Parabacteroides</taxon>
    </lineage>
</organism>
<dbReference type="PANTHER" id="PTHR22916:SF71">
    <property type="entry name" value="GLYCOSYL TRANSFERASE"/>
    <property type="match status" value="1"/>
</dbReference>
<name>A0A7K0H136_PARDI</name>
<gene>
    <name evidence="3" type="ORF">GKD67_22175</name>
</gene>
<evidence type="ECO:0000313" key="3">
    <source>
        <dbReference type="EMBL" id="MRY95890.1"/>
    </source>
</evidence>
<feature type="transmembrane region" description="Helical" evidence="1">
    <location>
        <begin position="300"/>
        <end position="328"/>
    </location>
</feature>
<keyword evidence="1" id="KW-0472">Membrane</keyword>
<feature type="domain" description="Glycosyltransferase 2-like" evidence="2">
    <location>
        <begin position="3"/>
        <end position="138"/>
    </location>
</feature>
<reference evidence="3 4" key="1">
    <citation type="journal article" date="2019" name="Nat. Med.">
        <title>A library of human gut bacterial isolates paired with longitudinal multiomics data enables mechanistic microbiome research.</title>
        <authorList>
            <person name="Poyet M."/>
            <person name="Groussin M."/>
            <person name="Gibbons S.M."/>
            <person name="Avila-Pacheco J."/>
            <person name="Jiang X."/>
            <person name="Kearney S.M."/>
            <person name="Perrotta A.R."/>
            <person name="Berdy B."/>
            <person name="Zhao S."/>
            <person name="Lieberman T.D."/>
            <person name="Swanson P.K."/>
            <person name="Smith M."/>
            <person name="Roesemann S."/>
            <person name="Alexander J.E."/>
            <person name="Rich S.A."/>
            <person name="Livny J."/>
            <person name="Vlamakis H."/>
            <person name="Clish C."/>
            <person name="Bullock K."/>
            <person name="Deik A."/>
            <person name="Scott J."/>
            <person name="Pierce K.A."/>
            <person name="Xavier R.J."/>
            <person name="Alm E.J."/>
        </authorList>
    </citation>
    <scope>NUCLEOTIDE SEQUENCE [LARGE SCALE GENOMIC DNA]</scope>
    <source>
        <strain evidence="3 4">BIOML-A9</strain>
    </source>
</reference>
<dbReference type="InterPro" id="IPR001173">
    <property type="entry name" value="Glyco_trans_2-like"/>
</dbReference>
<keyword evidence="3" id="KW-0808">Transferase</keyword>
<feature type="transmembrane region" description="Helical" evidence="1">
    <location>
        <begin position="247"/>
        <end position="267"/>
    </location>
</feature>
<dbReference type="Proteomes" id="UP000461276">
    <property type="component" value="Unassembled WGS sequence"/>
</dbReference>
<dbReference type="PANTHER" id="PTHR22916">
    <property type="entry name" value="GLYCOSYLTRANSFERASE"/>
    <property type="match status" value="1"/>
</dbReference>
<protein>
    <submittedName>
        <fullName evidence="3">Glycosyltransferase</fullName>
    </submittedName>
</protein>
<evidence type="ECO:0000313" key="4">
    <source>
        <dbReference type="Proteomes" id="UP000461276"/>
    </source>
</evidence>
<accession>A0A7K0H136</accession>
<keyword evidence="1" id="KW-1133">Transmembrane helix</keyword>
<comment type="caution">
    <text evidence="3">The sequence shown here is derived from an EMBL/GenBank/DDBJ whole genome shotgun (WGS) entry which is preliminary data.</text>
</comment>